<comment type="catalytic activity">
    <reaction evidence="1 20">
        <text>a 1,2-diacyl-sn-glycero-3-phosphocholine + H2O = a 2-acyl-sn-glycero-3-phosphocholine + a fatty acid + H(+)</text>
        <dbReference type="Rhea" id="RHEA:18689"/>
        <dbReference type="ChEBI" id="CHEBI:15377"/>
        <dbReference type="ChEBI" id="CHEBI:15378"/>
        <dbReference type="ChEBI" id="CHEBI:28868"/>
        <dbReference type="ChEBI" id="CHEBI:57643"/>
        <dbReference type="ChEBI" id="CHEBI:57875"/>
        <dbReference type="EC" id="3.1.1.32"/>
    </reaction>
</comment>
<evidence type="ECO:0000256" key="7">
    <source>
        <dbReference type="ARBA" id="ARBA00021726"/>
    </source>
</evidence>
<dbReference type="GO" id="GO:0046872">
    <property type="term" value="F:metal ion binding"/>
    <property type="evidence" value="ECO:0007669"/>
    <property type="project" value="UniProtKB-KW"/>
</dbReference>
<keyword evidence="17 20" id="KW-0998">Cell outer membrane</keyword>
<keyword evidence="11 20" id="KW-0732">Signal</keyword>
<dbReference type="GO" id="GO:0008970">
    <property type="term" value="F:phospholipase A1 activity"/>
    <property type="evidence" value="ECO:0007669"/>
    <property type="project" value="UniProtKB-EC"/>
</dbReference>
<dbReference type="RefSeq" id="WP_126841986.1">
    <property type="nucleotide sequence ID" value="NZ_PIQH01000006.1"/>
</dbReference>
<dbReference type="GO" id="GO:0004623">
    <property type="term" value="F:phospholipase A2 activity"/>
    <property type="evidence" value="ECO:0007669"/>
    <property type="project" value="UniProtKB-EC"/>
</dbReference>
<comment type="caution">
    <text evidence="21">The sequence shown here is derived from an EMBL/GenBank/DDBJ whole genome shotgun (WGS) entry which is preliminary data.</text>
</comment>
<evidence type="ECO:0000313" key="22">
    <source>
        <dbReference type="Proteomes" id="UP000287996"/>
    </source>
</evidence>
<evidence type="ECO:0000256" key="17">
    <source>
        <dbReference type="ARBA" id="ARBA00023237"/>
    </source>
</evidence>
<evidence type="ECO:0000256" key="4">
    <source>
        <dbReference type="ARBA" id="ARBA00011702"/>
    </source>
</evidence>
<organism evidence="21 22">
    <name type="scientific">Idiomarina tyrosinivorans</name>
    <dbReference type="NCBI Taxonomy" id="1445662"/>
    <lineage>
        <taxon>Bacteria</taxon>
        <taxon>Pseudomonadati</taxon>
        <taxon>Pseudomonadota</taxon>
        <taxon>Gammaproteobacteria</taxon>
        <taxon>Alteromonadales</taxon>
        <taxon>Idiomarinaceae</taxon>
        <taxon>Idiomarina</taxon>
    </lineage>
</organism>
<comment type="cofactor">
    <cofactor evidence="20">
        <name>Ca(2+)</name>
        <dbReference type="ChEBI" id="CHEBI:29108"/>
    </cofactor>
    <text evidence="20">Binds 1 Ca(2+) ion per monomer. In the dimeric form the Ca(2+) is bound by different amino acids with binding of each Ca(2+) shared with ligands coming from each monomer. The Ca(2+) ion may have a role in catalysis.</text>
</comment>
<evidence type="ECO:0000313" key="21">
    <source>
        <dbReference type="EMBL" id="RUO80148.1"/>
    </source>
</evidence>
<dbReference type="OrthoDB" id="188433at2"/>
<evidence type="ECO:0000256" key="16">
    <source>
        <dbReference type="ARBA" id="ARBA00023136"/>
    </source>
</evidence>
<protein>
    <recommendedName>
        <fullName evidence="7 20">Phospholipase A1</fullName>
        <ecNumber evidence="5 20">3.1.1.32</ecNumber>
        <ecNumber evidence="6 20">3.1.1.4</ecNumber>
    </recommendedName>
    <alternativeName>
        <fullName evidence="20">Phosphatidylcholine 1-acylhydrolase</fullName>
    </alternativeName>
</protein>
<evidence type="ECO:0000256" key="3">
    <source>
        <dbReference type="ARBA" id="ARBA00010525"/>
    </source>
</evidence>
<feature type="binding site" description="in dimeric form" evidence="19">
    <location>
        <position position="140"/>
    </location>
    <ligand>
        <name>Ca(2+)</name>
        <dbReference type="ChEBI" id="CHEBI:29108"/>
        <label>1</label>
    </ligand>
</feature>
<dbReference type="Proteomes" id="UP000287996">
    <property type="component" value="Unassembled WGS sequence"/>
</dbReference>
<accession>A0A432ZQN5</accession>
<dbReference type="EMBL" id="PIQH01000006">
    <property type="protein sequence ID" value="RUO80148.1"/>
    <property type="molecule type" value="Genomic_DNA"/>
</dbReference>
<dbReference type="PANTHER" id="PTHR40457:SF1">
    <property type="entry name" value="PHOSPHOLIPASE A1"/>
    <property type="match status" value="1"/>
</dbReference>
<evidence type="ECO:0000256" key="10">
    <source>
        <dbReference type="ARBA" id="ARBA00022723"/>
    </source>
</evidence>
<evidence type="ECO:0000256" key="19">
    <source>
        <dbReference type="PIRSR" id="PIRSR603187-2"/>
    </source>
</evidence>
<comment type="similarity">
    <text evidence="3 20">Belongs to the phospholipase A1 family.</text>
</comment>
<evidence type="ECO:0000256" key="20">
    <source>
        <dbReference type="RuleBase" id="RU366027"/>
    </source>
</evidence>
<keyword evidence="9" id="KW-0812">Transmembrane</keyword>
<evidence type="ECO:0000256" key="1">
    <source>
        <dbReference type="ARBA" id="ARBA00000111"/>
    </source>
</evidence>
<feature type="chain" id="PRO_5019621377" description="Phospholipase A1" evidence="20">
    <location>
        <begin position="24"/>
        <end position="310"/>
    </location>
</feature>
<dbReference type="EC" id="3.1.1.32" evidence="5 20"/>
<keyword evidence="10 19" id="KW-0479">Metal-binding</keyword>
<feature type="active site" description="Nucleophile" evidence="18">
    <location>
        <position position="176"/>
    </location>
</feature>
<evidence type="ECO:0000256" key="12">
    <source>
        <dbReference type="ARBA" id="ARBA00022801"/>
    </source>
</evidence>
<sequence length="310" mass="35660">MTREKFAVFTATLLLGLPFVVSAAAFPKVDDQQAVGQQPIQQKPINPYQKNLLEQEDENLREVQLGEWSLGPEEEEPPLWINEPMYFVVGKGHDVKARFQFSFKYRMFSEKGIVVKALPFMKYFHLGYTQTSLWNLSADSKPFEDSSYRPSFFWELQEPNHDIWPDYWRFGFEHESNGQAGPASRSMNIVFVQPGWGMRIGSQDLVFAPKFYSYVTRGEENADIAKYRGYADWVVRFGRQDGFLAALTARLGTANKGSVQLDLSYPIREQFFSRAGGYVYLQLFHGYGQSLASYNVREEAQVRIGFAIVR</sequence>
<evidence type="ECO:0000256" key="15">
    <source>
        <dbReference type="ARBA" id="ARBA00023098"/>
    </source>
</evidence>
<keyword evidence="22" id="KW-1185">Reference proteome</keyword>
<keyword evidence="12 20" id="KW-0378">Hydrolase</keyword>
<evidence type="ECO:0000256" key="2">
    <source>
        <dbReference type="ARBA" id="ARBA00001604"/>
    </source>
</evidence>
<evidence type="ECO:0000256" key="8">
    <source>
        <dbReference type="ARBA" id="ARBA00022452"/>
    </source>
</evidence>
<dbReference type="InterPro" id="IPR036541">
    <property type="entry name" value="PLipase_A1_sf"/>
</dbReference>
<evidence type="ECO:0000256" key="11">
    <source>
        <dbReference type="ARBA" id="ARBA00022729"/>
    </source>
</evidence>
<evidence type="ECO:0000256" key="6">
    <source>
        <dbReference type="ARBA" id="ARBA00013278"/>
    </source>
</evidence>
<dbReference type="GO" id="GO:0016042">
    <property type="term" value="P:lipid catabolic process"/>
    <property type="evidence" value="ECO:0007669"/>
    <property type="project" value="UniProtKB-KW"/>
</dbReference>
<keyword evidence="14 20" id="KW-0442">Lipid degradation</keyword>
<dbReference type="SUPFAM" id="SSF56931">
    <property type="entry name" value="Outer membrane phospholipase A (OMPLA)"/>
    <property type="match status" value="1"/>
</dbReference>
<dbReference type="Gene3D" id="2.40.230.10">
    <property type="entry name" value="Phospholipase A1"/>
    <property type="match status" value="1"/>
</dbReference>
<feature type="active site" description="Proton acceptor" evidence="18">
    <location>
        <position position="174"/>
    </location>
</feature>
<feature type="signal peptide" evidence="20">
    <location>
        <begin position="1"/>
        <end position="23"/>
    </location>
</feature>
<dbReference type="AlphaFoldDB" id="A0A432ZQN5"/>
<comment type="function">
    <text evidence="20">Hydrolysis of phosphatidylcholine with phospholipase A2 (EC 3.1.1.4) and phospholipase A1 (EC 3.1.1.32) activities.</text>
</comment>
<keyword evidence="15 20" id="KW-0443">Lipid metabolism</keyword>
<dbReference type="PRINTS" id="PR01486">
    <property type="entry name" value="PHPHLIPASEA1"/>
</dbReference>
<evidence type="ECO:0000256" key="18">
    <source>
        <dbReference type="PIRSR" id="PIRSR603187-1"/>
    </source>
</evidence>
<dbReference type="PANTHER" id="PTHR40457">
    <property type="entry name" value="PHOSPHOLIPASE A1"/>
    <property type="match status" value="1"/>
</dbReference>
<comment type="subcellular location">
    <subcellularLocation>
        <location evidence="20">Cell outer membrane</location>
        <topology evidence="20">Multi-pass membrane protein</topology>
    </subcellularLocation>
    <text evidence="20">One of the very few enzymes located there.</text>
</comment>
<evidence type="ECO:0000256" key="14">
    <source>
        <dbReference type="ARBA" id="ARBA00022963"/>
    </source>
</evidence>
<evidence type="ECO:0000256" key="5">
    <source>
        <dbReference type="ARBA" id="ARBA00013179"/>
    </source>
</evidence>
<reference evidence="21 22" key="1">
    <citation type="journal article" date="2011" name="Front. Microbiol.">
        <title>Genomic signatures of strain selection and enhancement in Bacillus atrophaeus var. globigii, a historical biowarfare simulant.</title>
        <authorList>
            <person name="Gibbons H.S."/>
            <person name="Broomall S.M."/>
            <person name="McNew L.A."/>
            <person name="Daligault H."/>
            <person name="Chapman C."/>
            <person name="Bruce D."/>
            <person name="Karavis M."/>
            <person name="Krepps M."/>
            <person name="McGregor P.A."/>
            <person name="Hong C."/>
            <person name="Park K.H."/>
            <person name="Akmal A."/>
            <person name="Feldman A."/>
            <person name="Lin J.S."/>
            <person name="Chang W.E."/>
            <person name="Higgs B.W."/>
            <person name="Demirev P."/>
            <person name="Lindquist J."/>
            <person name="Liem A."/>
            <person name="Fochler E."/>
            <person name="Read T.D."/>
            <person name="Tapia R."/>
            <person name="Johnson S."/>
            <person name="Bishop-Lilly K.A."/>
            <person name="Detter C."/>
            <person name="Han C."/>
            <person name="Sozhamannan S."/>
            <person name="Rosenzweig C.N."/>
            <person name="Skowronski E.W."/>
        </authorList>
    </citation>
    <scope>NUCLEOTIDE SEQUENCE [LARGE SCALE GENOMIC DNA]</scope>
    <source>
        <strain evidence="21 22">CC-PW-9</strain>
    </source>
</reference>
<keyword evidence="8" id="KW-1134">Transmembrane beta strand</keyword>
<feature type="binding site" description="in dimeric form" evidence="19">
    <location>
        <position position="184"/>
    </location>
    <ligand>
        <name>Ca(2+)</name>
        <dbReference type="ChEBI" id="CHEBI:29108"/>
        <label>1</label>
    </ligand>
</feature>
<keyword evidence="13 19" id="KW-0106">Calcium</keyword>
<evidence type="ECO:0000256" key="9">
    <source>
        <dbReference type="ARBA" id="ARBA00022692"/>
    </source>
</evidence>
<evidence type="ECO:0000256" key="13">
    <source>
        <dbReference type="ARBA" id="ARBA00022837"/>
    </source>
</evidence>
<name>A0A432ZQN5_9GAMM</name>
<keyword evidence="16" id="KW-0472">Membrane</keyword>
<gene>
    <name evidence="21" type="ORF">CWI84_07575</name>
</gene>
<dbReference type="InterPro" id="IPR003187">
    <property type="entry name" value="PLipase_A1"/>
</dbReference>
<dbReference type="EC" id="3.1.1.4" evidence="6 20"/>
<comment type="subunit">
    <text evidence="4 20">Homodimer; dimerization is reversible, and the dimeric form is the active one.</text>
</comment>
<dbReference type="GO" id="GO:0009279">
    <property type="term" value="C:cell outer membrane"/>
    <property type="evidence" value="ECO:0007669"/>
    <property type="project" value="UniProtKB-SubCell"/>
</dbReference>
<proteinExistence type="inferred from homology"/>
<dbReference type="Pfam" id="PF02253">
    <property type="entry name" value="PLA1"/>
    <property type="match status" value="1"/>
</dbReference>
<comment type="catalytic activity">
    <reaction evidence="2 20">
        <text>a 1,2-diacyl-sn-glycero-3-phosphocholine + H2O = a 1-acyl-sn-glycero-3-phosphocholine + a fatty acid + H(+)</text>
        <dbReference type="Rhea" id="RHEA:15801"/>
        <dbReference type="ChEBI" id="CHEBI:15377"/>
        <dbReference type="ChEBI" id="CHEBI:15378"/>
        <dbReference type="ChEBI" id="CHEBI:28868"/>
        <dbReference type="ChEBI" id="CHEBI:57643"/>
        <dbReference type="ChEBI" id="CHEBI:58168"/>
        <dbReference type="EC" id="3.1.1.4"/>
    </reaction>
</comment>